<organism evidence="1 2">
    <name type="scientific">Bradyrhizobium zhanjiangense</name>
    <dbReference type="NCBI Taxonomy" id="1325107"/>
    <lineage>
        <taxon>Bacteria</taxon>
        <taxon>Pseudomonadati</taxon>
        <taxon>Pseudomonadota</taxon>
        <taxon>Alphaproteobacteria</taxon>
        <taxon>Hyphomicrobiales</taxon>
        <taxon>Nitrobacteraceae</taxon>
        <taxon>Bradyrhizobium</taxon>
    </lineage>
</organism>
<name>A0ABY0DLH5_9BRAD</name>
<dbReference type="Proteomes" id="UP000289946">
    <property type="component" value="Unassembled WGS sequence"/>
</dbReference>
<sequence length="97" mass="10942">MPRRRSSHLHRSHAPRRRGIQYAAAYGLNHNCLGVLDRPVKPGDDTECVASAFHNLVIASVAKQSRLPLRKDSGLLRRINQRKIATQFCRELLAMTA</sequence>
<protein>
    <recommendedName>
        <fullName evidence="3">Transposase</fullName>
    </recommendedName>
</protein>
<accession>A0ABY0DLH5</accession>
<proteinExistence type="predicted"/>
<evidence type="ECO:0000313" key="1">
    <source>
        <dbReference type="EMBL" id="RXG95477.1"/>
    </source>
</evidence>
<reference evidence="1 2" key="1">
    <citation type="submission" date="2018-10" db="EMBL/GenBank/DDBJ databases">
        <title>Bradyrhizobium sp. nov., isolated from effective nodules of peanut in China.</title>
        <authorList>
            <person name="Li Y."/>
        </authorList>
    </citation>
    <scope>NUCLEOTIDE SEQUENCE [LARGE SCALE GENOMIC DNA]</scope>
    <source>
        <strain evidence="1 2">CCBAU 51781</strain>
    </source>
</reference>
<comment type="caution">
    <text evidence="1">The sequence shown here is derived from an EMBL/GenBank/DDBJ whole genome shotgun (WGS) entry which is preliminary data.</text>
</comment>
<dbReference type="EMBL" id="RDRA01000007">
    <property type="protein sequence ID" value="RXG95477.1"/>
    <property type="molecule type" value="Genomic_DNA"/>
</dbReference>
<evidence type="ECO:0008006" key="3">
    <source>
        <dbReference type="Google" id="ProtNLM"/>
    </source>
</evidence>
<keyword evidence="2" id="KW-1185">Reference proteome</keyword>
<evidence type="ECO:0000313" key="2">
    <source>
        <dbReference type="Proteomes" id="UP000289946"/>
    </source>
</evidence>
<gene>
    <name evidence="1" type="ORF">EAS62_13360</name>
</gene>